<organism evidence="1">
    <name type="scientific">marine sediment metagenome</name>
    <dbReference type="NCBI Taxonomy" id="412755"/>
    <lineage>
        <taxon>unclassified sequences</taxon>
        <taxon>metagenomes</taxon>
        <taxon>ecological metagenomes</taxon>
    </lineage>
</organism>
<reference evidence="1" key="1">
    <citation type="journal article" date="2014" name="Front. Microbiol.">
        <title>High frequency of phylogenetically diverse reductive dehalogenase-homologous genes in deep subseafloor sedimentary metagenomes.</title>
        <authorList>
            <person name="Kawai M."/>
            <person name="Futagami T."/>
            <person name="Toyoda A."/>
            <person name="Takaki Y."/>
            <person name="Nishi S."/>
            <person name="Hori S."/>
            <person name="Arai W."/>
            <person name="Tsubouchi T."/>
            <person name="Morono Y."/>
            <person name="Uchiyama I."/>
            <person name="Ito T."/>
            <person name="Fujiyama A."/>
            <person name="Inagaki F."/>
            <person name="Takami H."/>
        </authorList>
    </citation>
    <scope>NUCLEOTIDE SEQUENCE</scope>
    <source>
        <strain evidence="1">Expedition CK06-06</strain>
    </source>
</reference>
<evidence type="ECO:0000313" key="1">
    <source>
        <dbReference type="EMBL" id="GAG76963.1"/>
    </source>
</evidence>
<evidence type="ECO:0008006" key="2">
    <source>
        <dbReference type="Google" id="ProtNLM"/>
    </source>
</evidence>
<accession>X1AXY6</accession>
<comment type="caution">
    <text evidence="1">The sequence shown here is derived from an EMBL/GenBank/DDBJ whole genome shotgun (WGS) entry which is preliminary data.</text>
</comment>
<dbReference type="SUPFAM" id="SSF53474">
    <property type="entry name" value="alpha/beta-Hydrolases"/>
    <property type="match status" value="1"/>
</dbReference>
<dbReference type="Gene3D" id="3.40.50.1820">
    <property type="entry name" value="alpha/beta hydrolase"/>
    <property type="match status" value="1"/>
</dbReference>
<sequence length="138" mass="15713">MIKKIAKDKQSTKWIIETLKADNIDHVKNSIARTYRRFVESRENDLLALAAVQAGWLEYWYKIITTPAQMKGTLKKIKVPLMTVVGSADMLPGNKTLMAQLVPDACHFQIQGKNHFSVIPDPKFHMAVKAFLDFVNNQ</sequence>
<gene>
    <name evidence="1" type="ORF">S01H4_30991</name>
</gene>
<dbReference type="EMBL" id="BART01016048">
    <property type="protein sequence ID" value="GAG76963.1"/>
    <property type="molecule type" value="Genomic_DNA"/>
</dbReference>
<name>X1AXY6_9ZZZZ</name>
<dbReference type="AlphaFoldDB" id="X1AXY6"/>
<dbReference type="InterPro" id="IPR029058">
    <property type="entry name" value="AB_hydrolase_fold"/>
</dbReference>
<protein>
    <recommendedName>
        <fullName evidence="2">AB hydrolase-1 domain-containing protein</fullName>
    </recommendedName>
</protein>
<proteinExistence type="predicted"/>